<dbReference type="PANTHER" id="PTHR30492:SF0">
    <property type="entry name" value="METHYLGLYOXAL SYNTHASE"/>
    <property type="match status" value="1"/>
</dbReference>
<organism evidence="2 3">
    <name type="scientific">Hoeflea alexandrii</name>
    <dbReference type="NCBI Taxonomy" id="288436"/>
    <lineage>
        <taxon>Bacteria</taxon>
        <taxon>Pseudomonadati</taxon>
        <taxon>Pseudomonadota</taxon>
        <taxon>Alphaproteobacteria</taxon>
        <taxon>Hyphomicrobiales</taxon>
        <taxon>Rhizobiaceae</taxon>
        <taxon>Hoeflea</taxon>
    </lineage>
</organism>
<protein>
    <submittedName>
        <fullName evidence="2">Diacylglycerol kinase family lipid kinase</fullName>
    </submittedName>
</protein>
<accession>A0ABT1CLT2</accession>
<dbReference type="Gene3D" id="2.60.200.40">
    <property type="match status" value="1"/>
</dbReference>
<dbReference type="Proteomes" id="UP001320715">
    <property type="component" value="Unassembled WGS sequence"/>
</dbReference>
<sequence>MILNQDGGTIRGMDAREFGDMACARLAGRGGDCEVRLVSGDTLIRTLEEVANDPQTSTIVAGGGDGTISAAAGACFRSGKTLGVIPLGTMNLFARSLGLPLDPAEALDALAAADERPIDIATANGRPYVHQFSVGLHARLVHQRSRLDTSTRLRKISSTVKTLGRVILHPPRFGVEIDTGSGRTRQIVSAVSISNNLFGNTPLSYATVLDEGVLGVYRAKALEPGKVFRMTLNAAFGKLREDPDMNVETAQKVTLNFPNLRGGSKAAIDGEIIQLEQSVECVCHPGALRALVPQAYAANAGTAPASLKMASA</sequence>
<dbReference type="InterPro" id="IPR016064">
    <property type="entry name" value="NAD/diacylglycerol_kinase_sf"/>
</dbReference>
<evidence type="ECO:0000313" key="3">
    <source>
        <dbReference type="Proteomes" id="UP001320715"/>
    </source>
</evidence>
<evidence type="ECO:0000313" key="2">
    <source>
        <dbReference type="EMBL" id="MCO6407122.1"/>
    </source>
</evidence>
<dbReference type="GO" id="GO:0016301">
    <property type="term" value="F:kinase activity"/>
    <property type="evidence" value="ECO:0007669"/>
    <property type="project" value="UniProtKB-KW"/>
</dbReference>
<dbReference type="EMBL" id="JAAAML010000001">
    <property type="protein sequence ID" value="MCO6407122.1"/>
    <property type="molecule type" value="Genomic_DNA"/>
</dbReference>
<keyword evidence="2" id="KW-0418">Kinase</keyword>
<proteinExistence type="predicted"/>
<dbReference type="InterPro" id="IPR001206">
    <property type="entry name" value="Diacylglycerol_kinase_cat_dom"/>
</dbReference>
<dbReference type="InterPro" id="IPR017438">
    <property type="entry name" value="ATP-NAD_kinase_N"/>
</dbReference>
<name>A0ABT1CLT2_9HYPH</name>
<dbReference type="PANTHER" id="PTHR30492">
    <property type="entry name" value="METHYLGLYOXAL SYNTHASE"/>
    <property type="match status" value="1"/>
</dbReference>
<dbReference type="InterPro" id="IPR004363">
    <property type="entry name" value="Methylgl_synth"/>
</dbReference>
<keyword evidence="3" id="KW-1185">Reference proteome</keyword>
<reference evidence="2 3" key="1">
    <citation type="submission" date="2020-01" db="EMBL/GenBank/DDBJ databases">
        <title>Genomes of bacteria type strains.</title>
        <authorList>
            <person name="Chen J."/>
            <person name="Zhu S."/>
            <person name="Yang J."/>
        </authorList>
    </citation>
    <scope>NUCLEOTIDE SEQUENCE [LARGE SCALE GENOMIC DNA]</scope>
    <source>
        <strain evidence="2 3">DSM 16655</strain>
    </source>
</reference>
<comment type="caution">
    <text evidence="2">The sequence shown here is derived from an EMBL/GenBank/DDBJ whole genome shotgun (WGS) entry which is preliminary data.</text>
</comment>
<gene>
    <name evidence="2" type="ORF">GTW23_02955</name>
</gene>
<evidence type="ECO:0000259" key="1">
    <source>
        <dbReference type="PROSITE" id="PS50146"/>
    </source>
</evidence>
<dbReference type="SUPFAM" id="SSF111331">
    <property type="entry name" value="NAD kinase/diacylglycerol kinase-like"/>
    <property type="match status" value="1"/>
</dbReference>
<dbReference type="RefSeq" id="WP_252914555.1">
    <property type="nucleotide sequence ID" value="NZ_JAAAML010000001.1"/>
</dbReference>
<dbReference type="PROSITE" id="PS50146">
    <property type="entry name" value="DAGK"/>
    <property type="match status" value="1"/>
</dbReference>
<dbReference type="Gene3D" id="3.40.50.10330">
    <property type="entry name" value="Probable inorganic polyphosphate/atp-NAD kinase, domain 1"/>
    <property type="match status" value="1"/>
</dbReference>
<dbReference type="Pfam" id="PF00781">
    <property type="entry name" value="DAGK_cat"/>
    <property type="match status" value="1"/>
</dbReference>
<feature type="domain" description="DAGKc" evidence="1">
    <location>
        <begin position="1"/>
        <end position="127"/>
    </location>
</feature>
<keyword evidence="2" id="KW-0808">Transferase</keyword>